<dbReference type="PANTHER" id="PTHR30572">
    <property type="entry name" value="MEMBRANE COMPONENT OF TRANSPORTER-RELATED"/>
    <property type="match status" value="1"/>
</dbReference>
<dbReference type="Pfam" id="PF02687">
    <property type="entry name" value="FtsX"/>
    <property type="match status" value="2"/>
</dbReference>
<feature type="domain" description="ABC3 transporter permease C-terminal" evidence="7">
    <location>
        <begin position="290"/>
        <end position="405"/>
    </location>
</feature>
<dbReference type="GO" id="GO:0022857">
    <property type="term" value="F:transmembrane transporter activity"/>
    <property type="evidence" value="ECO:0007669"/>
    <property type="project" value="TreeGrafter"/>
</dbReference>
<evidence type="ECO:0000259" key="7">
    <source>
        <dbReference type="Pfam" id="PF02687"/>
    </source>
</evidence>
<dbReference type="InterPro" id="IPR025857">
    <property type="entry name" value="MacB_PCD"/>
</dbReference>
<dbReference type="GO" id="GO:0005886">
    <property type="term" value="C:plasma membrane"/>
    <property type="evidence" value="ECO:0007669"/>
    <property type="project" value="UniProtKB-SubCell"/>
</dbReference>
<name>A0A5B8UYF3_9SPHI</name>
<sequence length="799" mass="89156">MIKNYLKVAWRNLWKNKVFSAINIIGLAVGMAACIVIMLFVHYEKSFDDFQTQNIYRLNEVQTIGSEGAKQKVALSMFPMGPTLQQEFPEIKTFSRIHWTDKYQLTEKDKKIFLQQAFFVDSTFLKIFNFQVIRGDKLNGLLKPHSAMITEETAKKLFGDQDPIGKTITHYSNDTTSFIVTGVLANVPKNSQLQFDALFSFNTIIRPDMYKNWGGNWLDTYFVLTPGTNQAALEAKFPAYLKKYLKGDSWKYYQLFLLKYKDVHAGSADIGLDYINFQKFDKKTTNLFAIIALIVLVIACVNFINLSTARSVERAKEVGIRKSIGAYRFQLAAQFLSETVMISFLSLVFAIVLVELSLPYINNLSERDITLNVFNSFGVIGAVFGGTILVGLLSGIYPAIYLSSFQAVKVLKGSIQVGKNKGLMRNILVVTQFTSAIFLMIATVFVLRQLNFMQKQDPGYTRDQIVNVKLDGVTYKKYDQFKNALSGNTLVEGVTASQDILGSHLDQTGVTFRPHDGPRQDLGTTLLVVDSNYLSLYNMKLVAGRNFSGDTAMDTRQYIVNEALGHELLKDHPKRPLSSLVGEHFGFDSLGTIVGVAKNFNFNSLHYKVEPLFMISARKFGFGNVSVKINGSRTAEALAFIKAKWAAINPDSPIEYQFLDDHFNEVYKADSQQSQIVGILSGLAIFISCLGLFGLASYSAEKRVKEIGVRKVLGASVQRIVILLSGRFLVLVLIANVIAIPLALLAMNRWLRDFAYRIDLSATVAVAVLLVSVIIAMVTISFQAVKAATANPVKSLRSE</sequence>
<feature type="transmembrane region" description="Helical" evidence="6">
    <location>
        <begin position="21"/>
        <end position="43"/>
    </location>
</feature>
<evidence type="ECO:0000256" key="3">
    <source>
        <dbReference type="ARBA" id="ARBA00022692"/>
    </source>
</evidence>
<keyword evidence="5 6" id="KW-0472">Membrane</keyword>
<dbReference type="PANTHER" id="PTHR30572:SF18">
    <property type="entry name" value="ABC-TYPE MACROLIDE FAMILY EXPORT SYSTEM PERMEASE COMPONENT 2"/>
    <property type="match status" value="1"/>
</dbReference>
<accession>A0A5B8UYF3</accession>
<feature type="transmembrane region" description="Helical" evidence="6">
    <location>
        <begin position="676"/>
        <end position="699"/>
    </location>
</feature>
<dbReference type="PROSITE" id="PS51257">
    <property type="entry name" value="PROKAR_LIPOPROTEIN"/>
    <property type="match status" value="1"/>
</dbReference>
<evidence type="ECO:0000313" key="10">
    <source>
        <dbReference type="Proteomes" id="UP000321479"/>
    </source>
</evidence>
<comment type="subcellular location">
    <subcellularLocation>
        <location evidence="1">Cell membrane</location>
        <topology evidence="1">Multi-pass membrane protein</topology>
    </subcellularLocation>
</comment>
<evidence type="ECO:0000256" key="6">
    <source>
        <dbReference type="SAM" id="Phobius"/>
    </source>
</evidence>
<evidence type="ECO:0000313" key="9">
    <source>
        <dbReference type="EMBL" id="QEC64150.1"/>
    </source>
</evidence>
<dbReference type="KEGG" id="mgin:FRZ54_16715"/>
<feature type="transmembrane region" description="Helical" evidence="6">
    <location>
        <begin position="720"/>
        <end position="744"/>
    </location>
</feature>
<feature type="transmembrane region" description="Helical" evidence="6">
    <location>
        <begin position="764"/>
        <end position="785"/>
    </location>
</feature>
<evidence type="ECO:0000256" key="2">
    <source>
        <dbReference type="ARBA" id="ARBA00022475"/>
    </source>
</evidence>
<gene>
    <name evidence="9" type="ORF">FRZ54_16715</name>
</gene>
<protein>
    <submittedName>
        <fullName evidence="9">FtsX-like permease family protein</fullName>
    </submittedName>
</protein>
<dbReference type="EMBL" id="CP042436">
    <property type="protein sequence ID" value="QEC64150.1"/>
    <property type="molecule type" value="Genomic_DNA"/>
</dbReference>
<organism evidence="9 10">
    <name type="scientific">Mucilaginibacter ginsenosidivorans</name>
    <dbReference type="NCBI Taxonomy" id="398053"/>
    <lineage>
        <taxon>Bacteria</taxon>
        <taxon>Pseudomonadati</taxon>
        <taxon>Bacteroidota</taxon>
        <taxon>Sphingobacteriia</taxon>
        <taxon>Sphingobacteriales</taxon>
        <taxon>Sphingobacteriaceae</taxon>
        <taxon>Mucilaginibacter</taxon>
    </lineage>
</organism>
<keyword evidence="4 6" id="KW-1133">Transmembrane helix</keyword>
<keyword evidence="10" id="KW-1185">Reference proteome</keyword>
<feature type="transmembrane region" description="Helical" evidence="6">
    <location>
        <begin position="287"/>
        <end position="308"/>
    </location>
</feature>
<dbReference type="AlphaFoldDB" id="A0A5B8UYF3"/>
<evidence type="ECO:0000256" key="1">
    <source>
        <dbReference type="ARBA" id="ARBA00004651"/>
    </source>
</evidence>
<dbReference type="Proteomes" id="UP000321479">
    <property type="component" value="Chromosome"/>
</dbReference>
<dbReference type="InterPro" id="IPR003838">
    <property type="entry name" value="ABC3_permease_C"/>
</dbReference>
<dbReference type="InterPro" id="IPR050250">
    <property type="entry name" value="Macrolide_Exporter_MacB"/>
</dbReference>
<feature type="domain" description="ABC3 transporter permease C-terminal" evidence="7">
    <location>
        <begin position="679"/>
        <end position="792"/>
    </location>
</feature>
<proteinExistence type="predicted"/>
<evidence type="ECO:0000259" key="8">
    <source>
        <dbReference type="Pfam" id="PF12704"/>
    </source>
</evidence>
<dbReference type="OrthoDB" id="1451596at2"/>
<feature type="transmembrane region" description="Helical" evidence="6">
    <location>
        <begin position="423"/>
        <end position="447"/>
    </location>
</feature>
<evidence type="ECO:0000256" key="4">
    <source>
        <dbReference type="ARBA" id="ARBA00022989"/>
    </source>
</evidence>
<keyword evidence="2" id="KW-1003">Cell membrane</keyword>
<reference evidence="9 10" key="1">
    <citation type="journal article" date="2017" name="Curr. Microbiol.">
        <title>Mucilaginibacter ginsenosidivorans sp. nov., Isolated from Soil of Ginseng Field.</title>
        <authorList>
            <person name="Kim M.M."/>
            <person name="Siddiqi M.Z."/>
            <person name="Im W.T."/>
        </authorList>
    </citation>
    <scope>NUCLEOTIDE SEQUENCE [LARGE SCALE GENOMIC DNA]</scope>
    <source>
        <strain evidence="9 10">Gsoil 3017</strain>
    </source>
</reference>
<dbReference type="Pfam" id="PF12704">
    <property type="entry name" value="MacB_PCD"/>
    <property type="match status" value="1"/>
</dbReference>
<feature type="transmembrane region" description="Helical" evidence="6">
    <location>
        <begin position="374"/>
        <end position="402"/>
    </location>
</feature>
<evidence type="ECO:0000256" key="5">
    <source>
        <dbReference type="ARBA" id="ARBA00023136"/>
    </source>
</evidence>
<feature type="domain" description="MacB-like periplasmic core" evidence="8">
    <location>
        <begin position="20"/>
        <end position="237"/>
    </location>
</feature>
<feature type="transmembrane region" description="Helical" evidence="6">
    <location>
        <begin position="329"/>
        <end position="354"/>
    </location>
</feature>
<dbReference type="RefSeq" id="WP_147032723.1">
    <property type="nucleotide sequence ID" value="NZ_CP042436.1"/>
</dbReference>
<keyword evidence="3 6" id="KW-0812">Transmembrane</keyword>